<dbReference type="RefSeq" id="WP_163747618.1">
    <property type="nucleotide sequence ID" value="NZ_AP022596.1"/>
</dbReference>
<keyword evidence="4" id="KW-1185">Reference proteome</keyword>
<dbReference type="SUPFAM" id="SSF52402">
    <property type="entry name" value="Adenine nucleotide alpha hydrolases-like"/>
    <property type="match status" value="2"/>
</dbReference>
<dbReference type="Proteomes" id="UP000467148">
    <property type="component" value="Chromosome"/>
</dbReference>
<evidence type="ECO:0000313" key="3">
    <source>
        <dbReference type="EMBL" id="BBY64044.1"/>
    </source>
</evidence>
<dbReference type="KEGG" id="mhev:MHEL_22870"/>
<accession>A0A7I7T424</accession>
<dbReference type="InterPro" id="IPR006015">
    <property type="entry name" value="Universal_stress_UspA"/>
</dbReference>
<evidence type="ECO:0000313" key="4">
    <source>
        <dbReference type="Proteomes" id="UP000467148"/>
    </source>
</evidence>
<protein>
    <submittedName>
        <fullName evidence="3">Universal stress protein</fullName>
    </submittedName>
</protein>
<dbReference type="Gene3D" id="3.40.50.620">
    <property type="entry name" value="HUPs"/>
    <property type="match status" value="2"/>
</dbReference>
<organism evidence="3 4">
    <name type="scientific">Mycolicibacterium helvum</name>
    <dbReference type="NCBI Taxonomy" id="1534349"/>
    <lineage>
        <taxon>Bacteria</taxon>
        <taxon>Bacillati</taxon>
        <taxon>Actinomycetota</taxon>
        <taxon>Actinomycetes</taxon>
        <taxon>Mycobacteriales</taxon>
        <taxon>Mycobacteriaceae</taxon>
        <taxon>Mycolicibacterium</taxon>
    </lineage>
</organism>
<name>A0A7I7T424_9MYCO</name>
<dbReference type="PRINTS" id="PR01438">
    <property type="entry name" value="UNVRSLSTRESS"/>
</dbReference>
<feature type="domain" description="UspA" evidence="2">
    <location>
        <begin position="9"/>
        <end position="138"/>
    </location>
</feature>
<feature type="domain" description="UspA" evidence="2">
    <location>
        <begin position="152"/>
        <end position="292"/>
    </location>
</feature>
<evidence type="ECO:0000256" key="1">
    <source>
        <dbReference type="ARBA" id="ARBA00008791"/>
    </source>
</evidence>
<dbReference type="PANTHER" id="PTHR46268:SF6">
    <property type="entry name" value="UNIVERSAL STRESS PROTEIN UP12"/>
    <property type="match status" value="1"/>
</dbReference>
<comment type="similarity">
    <text evidence="1">Belongs to the universal stress protein A family.</text>
</comment>
<evidence type="ECO:0000259" key="2">
    <source>
        <dbReference type="Pfam" id="PF00582"/>
    </source>
</evidence>
<dbReference type="EMBL" id="AP022596">
    <property type="protein sequence ID" value="BBY64044.1"/>
    <property type="molecule type" value="Genomic_DNA"/>
</dbReference>
<dbReference type="InterPro" id="IPR006016">
    <property type="entry name" value="UspA"/>
</dbReference>
<dbReference type="InterPro" id="IPR014729">
    <property type="entry name" value="Rossmann-like_a/b/a_fold"/>
</dbReference>
<gene>
    <name evidence="3" type="ORF">MHEL_22870</name>
</gene>
<dbReference type="AlphaFoldDB" id="A0A7I7T424"/>
<proteinExistence type="inferred from homology"/>
<dbReference type="PANTHER" id="PTHR46268">
    <property type="entry name" value="STRESS RESPONSE PROTEIN NHAX"/>
    <property type="match status" value="1"/>
</dbReference>
<sequence>MTTAAHEQPVVVGIDGSDTALGAARWAAEFATKHALPLTLLHAIPRLDWHFASAADAAAGLEGNGDAALAAAEAVVRSAYPGLAIRTATVKGAVATTLADASQSARLLAVGTGASDHRALGGHVVRTVHRSHCPVVVWRAPVARRTGKPLPVVVGVDESEASGRALAEAFEIARALHAQLTVVHMWEIDAAVGMGDLGGLGNMDWPLLDMLQTQQRQRIDELVEPLAAKYPNAHVIKVFQDISPAKGLTDLSREAQLVVVGSHGRGRLADSFLGSVGQNLIHHAECPVLVVR</sequence>
<reference evidence="3 4" key="1">
    <citation type="journal article" date="2019" name="Emerg. Microbes Infect.">
        <title>Comprehensive subspecies identification of 175 nontuberculous mycobacteria species based on 7547 genomic profiles.</title>
        <authorList>
            <person name="Matsumoto Y."/>
            <person name="Kinjo T."/>
            <person name="Motooka D."/>
            <person name="Nabeya D."/>
            <person name="Jung N."/>
            <person name="Uechi K."/>
            <person name="Horii T."/>
            <person name="Iida T."/>
            <person name="Fujita J."/>
            <person name="Nakamura S."/>
        </authorList>
    </citation>
    <scope>NUCLEOTIDE SEQUENCE [LARGE SCALE GENOMIC DNA]</scope>
    <source>
        <strain evidence="3 4">JCM 30396</strain>
    </source>
</reference>
<dbReference type="Pfam" id="PF00582">
    <property type="entry name" value="Usp"/>
    <property type="match status" value="2"/>
</dbReference>